<protein>
    <submittedName>
        <fullName evidence="1">Uncharacterized protein</fullName>
    </submittedName>
</protein>
<dbReference type="Proteomes" id="UP000224607">
    <property type="component" value="Unassembled WGS sequence"/>
</dbReference>
<keyword evidence="2" id="KW-1185">Reference proteome</keyword>
<accession>A0A2G0PH37</accession>
<sequence>MEIRQSANYEEFWALTSSVISQYSDILAFNILGADSGFDGIRETQGACRGAVGLVKSRKTIVANDENYALAA</sequence>
<comment type="caution">
    <text evidence="1">The sequence shown here is derived from an EMBL/GenBank/DDBJ whole genome shotgun (WGS) entry which is preliminary data.</text>
</comment>
<proteinExistence type="predicted"/>
<name>A0A2G0PH37_9GAMM</name>
<gene>
    <name evidence="1" type="ORF">Xmau_00705</name>
</gene>
<evidence type="ECO:0000313" key="1">
    <source>
        <dbReference type="EMBL" id="PHM46296.1"/>
    </source>
</evidence>
<dbReference type="EMBL" id="NITY01000001">
    <property type="protein sequence ID" value="PHM46296.1"/>
    <property type="molecule type" value="Genomic_DNA"/>
</dbReference>
<reference evidence="1 2" key="1">
    <citation type="journal article" date="2017" name="Nat. Microbiol.">
        <title>Natural product diversity associated with the nematode symbionts Photorhabdus and Xenorhabdus.</title>
        <authorList>
            <person name="Tobias N.J."/>
            <person name="Wolff H."/>
            <person name="Djahanschiri B."/>
            <person name="Grundmann F."/>
            <person name="Kronenwerth M."/>
            <person name="Shi Y.M."/>
            <person name="Simonyi S."/>
            <person name="Grun P."/>
            <person name="Shapiro-Ilan D."/>
            <person name="Pidot S.J."/>
            <person name="Stinear T.P."/>
            <person name="Ebersberger I."/>
            <person name="Bode H.B."/>
        </authorList>
    </citation>
    <scope>NUCLEOTIDE SEQUENCE [LARGE SCALE GENOMIC DNA]</scope>
    <source>
        <strain evidence="1 2">DSM 17908</strain>
    </source>
</reference>
<organism evidence="1 2">
    <name type="scientific">Xenorhabdus mauleonii</name>
    <dbReference type="NCBI Taxonomy" id="351675"/>
    <lineage>
        <taxon>Bacteria</taxon>
        <taxon>Pseudomonadati</taxon>
        <taxon>Pseudomonadota</taxon>
        <taxon>Gammaproteobacteria</taxon>
        <taxon>Enterobacterales</taxon>
        <taxon>Morganellaceae</taxon>
        <taxon>Xenorhabdus</taxon>
    </lineage>
</organism>
<evidence type="ECO:0000313" key="2">
    <source>
        <dbReference type="Proteomes" id="UP000224607"/>
    </source>
</evidence>